<evidence type="ECO:0000313" key="2">
    <source>
        <dbReference type="Proteomes" id="UP000229401"/>
    </source>
</evidence>
<organism evidence="1 2">
    <name type="scientific">Candidatus Roizmanbacteria bacterium CG_4_10_14_0_8_um_filter_33_9</name>
    <dbReference type="NCBI Taxonomy" id="1974826"/>
    <lineage>
        <taxon>Bacteria</taxon>
        <taxon>Candidatus Roizmaniibacteriota</taxon>
    </lineage>
</organism>
<comment type="caution">
    <text evidence="1">The sequence shown here is derived from an EMBL/GenBank/DDBJ whole genome shotgun (WGS) entry which is preliminary data.</text>
</comment>
<sequence>MKPKKQVALNALAAIQKAFRKSEDYLDEKLAMKLEKKAQKAAKKDYIPMTKLHRKLGLT</sequence>
<dbReference type="EMBL" id="PFLI01000091">
    <property type="protein sequence ID" value="PIY72115.1"/>
    <property type="molecule type" value="Genomic_DNA"/>
</dbReference>
<protein>
    <submittedName>
        <fullName evidence="1">Uncharacterized protein</fullName>
    </submittedName>
</protein>
<gene>
    <name evidence="1" type="ORF">COY87_02675</name>
</gene>
<dbReference type="Proteomes" id="UP000229401">
    <property type="component" value="Unassembled WGS sequence"/>
</dbReference>
<dbReference type="AlphaFoldDB" id="A0A2M7QJG2"/>
<evidence type="ECO:0000313" key="1">
    <source>
        <dbReference type="EMBL" id="PIY72115.1"/>
    </source>
</evidence>
<proteinExistence type="predicted"/>
<accession>A0A2M7QJG2</accession>
<reference evidence="2" key="1">
    <citation type="submission" date="2017-09" db="EMBL/GenBank/DDBJ databases">
        <title>Depth-based differentiation of microbial function through sediment-hosted aquifers and enrichment of novel symbionts in the deep terrestrial subsurface.</title>
        <authorList>
            <person name="Probst A.J."/>
            <person name="Ladd B."/>
            <person name="Jarett J.K."/>
            <person name="Geller-Mcgrath D.E."/>
            <person name="Sieber C.M.K."/>
            <person name="Emerson J.B."/>
            <person name="Anantharaman K."/>
            <person name="Thomas B.C."/>
            <person name="Malmstrom R."/>
            <person name="Stieglmeier M."/>
            <person name="Klingl A."/>
            <person name="Woyke T."/>
            <person name="Ryan C.M."/>
            <person name="Banfield J.F."/>
        </authorList>
    </citation>
    <scope>NUCLEOTIDE SEQUENCE [LARGE SCALE GENOMIC DNA]</scope>
</reference>
<name>A0A2M7QJG2_9BACT</name>